<evidence type="ECO:0000256" key="12">
    <source>
        <dbReference type="RuleBase" id="RU003857"/>
    </source>
</evidence>
<evidence type="ECO:0000256" key="5">
    <source>
        <dbReference type="ARBA" id="ARBA00022692"/>
    </source>
</evidence>
<feature type="transmembrane region" description="Helical" evidence="13">
    <location>
        <begin position="23"/>
        <end position="44"/>
    </location>
</feature>
<keyword evidence="11 12" id="KW-0407">Ion channel</keyword>
<evidence type="ECO:0000313" key="15">
    <source>
        <dbReference type="EMBL" id="KAL3090616.1"/>
    </source>
</evidence>
<dbReference type="EMBL" id="JBICBT010000958">
    <property type="protein sequence ID" value="KAL3090616.1"/>
    <property type="molecule type" value="Genomic_DNA"/>
</dbReference>
<dbReference type="PANTHER" id="PTHR11003">
    <property type="entry name" value="POTASSIUM CHANNEL, SUBFAMILY K"/>
    <property type="match status" value="1"/>
</dbReference>
<dbReference type="GO" id="GO:0016020">
    <property type="term" value="C:membrane"/>
    <property type="evidence" value="ECO:0007669"/>
    <property type="project" value="UniProtKB-SubCell"/>
</dbReference>
<keyword evidence="3 12" id="KW-0813">Transport</keyword>
<keyword evidence="7" id="KW-0630">Potassium</keyword>
<comment type="caution">
    <text evidence="15">The sequence shown here is derived from an EMBL/GenBank/DDBJ whole genome shotgun (WGS) entry which is preliminary data.</text>
</comment>
<dbReference type="Gene3D" id="1.10.287.70">
    <property type="match status" value="1"/>
</dbReference>
<evidence type="ECO:0000256" key="10">
    <source>
        <dbReference type="ARBA" id="ARBA00023136"/>
    </source>
</evidence>
<keyword evidence="9 12" id="KW-0406">Ion transport</keyword>
<evidence type="ECO:0000256" key="1">
    <source>
        <dbReference type="ARBA" id="ARBA00004141"/>
    </source>
</evidence>
<evidence type="ECO:0000256" key="4">
    <source>
        <dbReference type="ARBA" id="ARBA00022538"/>
    </source>
</evidence>
<sequence>MVFLIQALYRLIRSPRVKKVKPFTLHCSLLLVVFGYALIGGLIFNKLEADATIEQQREEWERKRECVDEALEKADRSLLLEGPSWPLNKTAQLILQCFKTEPDARSQWGLVTATLYGFGIVTTLGYNRIAPITLSGRLFCVFYGICGIPMTMIIIANIGQFLNQFAGATRKNIEAFRERRRRSRVSLTGEEIGDSSIEVMSVGLLVAFLLYVCFGAVLLPLLNGKFDFYNGIYFNFLCLTAIDFGQLVPSRSVPPLSPKFLSLPFPLGFPSNYVSLRLHRIGHHHNRN</sequence>
<proteinExistence type="inferred from homology"/>
<keyword evidence="5 12" id="KW-0812">Transmembrane</keyword>
<evidence type="ECO:0000313" key="16">
    <source>
        <dbReference type="Proteomes" id="UP001620626"/>
    </source>
</evidence>
<keyword evidence="16" id="KW-1185">Reference proteome</keyword>
<dbReference type="PANTHER" id="PTHR11003:SF93">
    <property type="entry name" value="POTASSIUM CHANNEL DOMAIN-CONTAINING PROTEIN"/>
    <property type="match status" value="1"/>
</dbReference>
<gene>
    <name evidence="15" type="ORF">niasHT_023461</name>
</gene>
<organism evidence="15 16">
    <name type="scientific">Heterodera trifolii</name>
    <dbReference type="NCBI Taxonomy" id="157864"/>
    <lineage>
        <taxon>Eukaryota</taxon>
        <taxon>Metazoa</taxon>
        <taxon>Ecdysozoa</taxon>
        <taxon>Nematoda</taxon>
        <taxon>Chromadorea</taxon>
        <taxon>Rhabditida</taxon>
        <taxon>Tylenchina</taxon>
        <taxon>Tylenchomorpha</taxon>
        <taxon>Tylenchoidea</taxon>
        <taxon>Heteroderidae</taxon>
        <taxon>Heteroderinae</taxon>
        <taxon>Heterodera</taxon>
    </lineage>
</organism>
<comment type="subcellular location">
    <subcellularLocation>
        <location evidence="1">Membrane</location>
        <topology evidence="1">Multi-pass membrane protein</topology>
    </subcellularLocation>
</comment>
<reference evidence="15 16" key="1">
    <citation type="submission" date="2024-10" db="EMBL/GenBank/DDBJ databases">
        <authorList>
            <person name="Kim D."/>
        </authorList>
    </citation>
    <scope>NUCLEOTIDE SEQUENCE [LARGE SCALE GENOMIC DNA]</scope>
    <source>
        <strain evidence="15">BH-2024</strain>
    </source>
</reference>
<dbReference type="InterPro" id="IPR013099">
    <property type="entry name" value="K_chnl_dom"/>
</dbReference>
<evidence type="ECO:0000259" key="14">
    <source>
        <dbReference type="Pfam" id="PF07885"/>
    </source>
</evidence>
<feature type="transmembrane region" description="Helical" evidence="13">
    <location>
        <begin position="108"/>
        <end position="126"/>
    </location>
</feature>
<evidence type="ECO:0000256" key="9">
    <source>
        <dbReference type="ARBA" id="ARBA00023065"/>
    </source>
</evidence>
<dbReference type="AlphaFoldDB" id="A0ABD2JJ31"/>
<dbReference type="SUPFAM" id="SSF81324">
    <property type="entry name" value="Voltage-gated potassium channels"/>
    <property type="match status" value="2"/>
</dbReference>
<comment type="similarity">
    <text evidence="2 12">Belongs to the two pore domain potassium channel (TC 1.A.1.8) family.</text>
</comment>
<evidence type="ECO:0000256" key="3">
    <source>
        <dbReference type="ARBA" id="ARBA00022448"/>
    </source>
</evidence>
<feature type="transmembrane region" description="Helical" evidence="13">
    <location>
        <begin position="138"/>
        <end position="162"/>
    </location>
</feature>
<accession>A0ABD2JJ31</accession>
<keyword evidence="10 13" id="KW-0472">Membrane</keyword>
<evidence type="ECO:0000256" key="8">
    <source>
        <dbReference type="ARBA" id="ARBA00022989"/>
    </source>
</evidence>
<feature type="transmembrane region" description="Helical" evidence="13">
    <location>
        <begin position="228"/>
        <end position="248"/>
    </location>
</feature>
<keyword evidence="4" id="KW-0633">Potassium transport</keyword>
<evidence type="ECO:0000256" key="13">
    <source>
        <dbReference type="SAM" id="Phobius"/>
    </source>
</evidence>
<dbReference type="InterPro" id="IPR003092">
    <property type="entry name" value="2pore_dom_K_chnl_TASK"/>
</dbReference>
<evidence type="ECO:0000256" key="7">
    <source>
        <dbReference type="ARBA" id="ARBA00022958"/>
    </source>
</evidence>
<dbReference type="InterPro" id="IPR003280">
    <property type="entry name" value="2pore_dom_K_chnl"/>
</dbReference>
<feature type="transmembrane region" description="Helical" evidence="13">
    <location>
        <begin position="199"/>
        <end position="221"/>
    </location>
</feature>
<dbReference type="Proteomes" id="UP001620626">
    <property type="component" value="Unassembled WGS sequence"/>
</dbReference>
<name>A0ABD2JJ31_9BILA</name>
<feature type="domain" description="Potassium channel" evidence="14">
    <location>
        <begin position="105"/>
        <end position="162"/>
    </location>
</feature>
<dbReference type="Pfam" id="PF07885">
    <property type="entry name" value="Ion_trans_2"/>
    <property type="match status" value="1"/>
</dbReference>
<evidence type="ECO:0000256" key="2">
    <source>
        <dbReference type="ARBA" id="ARBA00006666"/>
    </source>
</evidence>
<evidence type="ECO:0000256" key="11">
    <source>
        <dbReference type="ARBA" id="ARBA00023303"/>
    </source>
</evidence>
<protein>
    <recommendedName>
        <fullName evidence="14">Potassium channel domain-containing protein</fullName>
    </recommendedName>
</protein>
<dbReference type="PRINTS" id="PR01095">
    <property type="entry name" value="TASKCHANNEL"/>
</dbReference>
<keyword evidence="8 13" id="KW-1133">Transmembrane helix</keyword>
<evidence type="ECO:0000256" key="6">
    <source>
        <dbReference type="ARBA" id="ARBA00022826"/>
    </source>
</evidence>
<dbReference type="PRINTS" id="PR01333">
    <property type="entry name" value="2POREKCHANEL"/>
</dbReference>
<dbReference type="GO" id="GO:0005267">
    <property type="term" value="F:potassium channel activity"/>
    <property type="evidence" value="ECO:0007669"/>
    <property type="project" value="UniProtKB-KW"/>
</dbReference>
<keyword evidence="6" id="KW-0631">Potassium channel</keyword>